<evidence type="ECO:0000256" key="1">
    <source>
        <dbReference type="SAM" id="MobiDB-lite"/>
    </source>
</evidence>
<dbReference type="Proteomes" id="UP000279594">
    <property type="component" value="Chromosome"/>
</dbReference>
<dbReference type="EMBL" id="CP033019">
    <property type="protein sequence ID" value="AYM74498.1"/>
    <property type="molecule type" value="Genomic_DNA"/>
</dbReference>
<accession>A0A3G2E2J3</accession>
<keyword evidence="3" id="KW-1185">Reference proteome</keyword>
<gene>
    <name evidence="2" type="ORF">D9M09_00730</name>
</gene>
<dbReference type="AlphaFoldDB" id="A0A3G2E2J3"/>
<sequence>MKGVAMKIKVKIPPKPRNPLVAAAKLRGGAGAHQSEASPRAARRAGKHRLQQLLAGRLKPED</sequence>
<proteinExistence type="predicted"/>
<feature type="region of interest" description="Disordered" evidence="1">
    <location>
        <begin position="27"/>
        <end position="62"/>
    </location>
</feature>
<reference evidence="2 3" key="1">
    <citation type="submission" date="2018-10" db="EMBL/GenBank/DDBJ databases">
        <title>Effects of UV and annual dynamics of microbial communities in freshwater RAS systems.</title>
        <authorList>
            <person name="Bekkelund A.K."/>
            <person name="Hansen B.R."/>
            <person name="Stokken H."/>
            <person name="Eriksen B.F."/>
            <person name="Kashulin N.A."/>
        </authorList>
    </citation>
    <scope>NUCLEOTIDE SEQUENCE [LARGE SCALE GENOMIC DNA]</scope>
    <source>
        <strain evidence="2 3">BHSEK</strain>
    </source>
</reference>
<protein>
    <submittedName>
        <fullName evidence="2">Uncharacterized protein</fullName>
    </submittedName>
</protein>
<feature type="compositionally biased region" description="Basic residues" evidence="1">
    <location>
        <begin position="41"/>
        <end position="50"/>
    </location>
</feature>
<organism evidence="2 3">
    <name type="scientific">Janthinobacterium agaricidamnosum</name>
    <dbReference type="NCBI Taxonomy" id="55508"/>
    <lineage>
        <taxon>Bacteria</taxon>
        <taxon>Pseudomonadati</taxon>
        <taxon>Pseudomonadota</taxon>
        <taxon>Betaproteobacteria</taxon>
        <taxon>Burkholderiales</taxon>
        <taxon>Oxalobacteraceae</taxon>
        <taxon>Janthinobacterium</taxon>
    </lineage>
</organism>
<evidence type="ECO:0000313" key="3">
    <source>
        <dbReference type="Proteomes" id="UP000279594"/>
    </source>
</evidence>
<evidence type="ECO:0000313" key="2">
    <source>
        <dbReference type="EMBL" id="AYM74498.1"/>
    </source>
</evidence>
<name>A0A3G2E2J3_9BURK</name>